<evidence type="ECO:0000313" key="2">
    <source>
        <dbReference type="EMBL" id="WTP88528.1"/>
    </source>
</evidence>
<protein>
    <recommendedName>
        <fullName evidence="3">DUF3558 domain-containing protein</fullName>
    </recommendedName>
</protein>
<dbReference type="AlphaFoldDB" id="A0AAU1I0K5"/>
<reference evidence="2" key="1">
    <citation type="submission" date="2022-10" db="EMBL/GenBank/DDBJ databases">
        <title>The complete genomes of actinobacterial strains from the NBC collection.</title>
        <authorList>
            <person name="Joergensen T.S."/>
            <person name="Alvarez Arevalo M."/>
            <person name="Sterndorff E.B."/>
            <person name="Faurdal D."/>
            <person name="Vuksanovic O."/>
            <person name="Mourched A.-S."/>
            <person name="Charusanti P."/>
            <person name="Shaw S."/>
            <person name="Blin K."/>
            <person name="Weber T."/>
        </authorList>
    </citation>
    <scope>NUCLEOTIDE SEQUENCE</scope>
    <source>
        <strain evidence="2">NBC 00180</strain>
    </source>
</reference>
<organism evidence="2">
    <name type="scientific">Streptomyces sp. NBC_00180</name>
    <dbReference type="NCBI Taxonomy" id="2903632"/>
    <lineage>
        <taxon>Bacteria</taxon>
        <taxon>Bacillati</taxon>
        <taxon>Actinomycetota</taxon>
        <taxon>Actinomycetes</taxon>
        <taxon>Kitasatosporales</taxon>
        <taxon>Streptomycetaceae</taxon>
        <taxon>Streptomyces</taxon>
    </lineage>
</organism>
<feature type="region of interest" description="Disordered" evidence="1">
    <location>
        <begin position="11"/>
        <end position="34"/>
    </location>
</feature>
<proteinExistence type="predicted"/>
<dbReference type="EMBL" id="CP108140">
    <property type="protein sequence ID" value="WTP88528.1"/>
    <property type="molecule type" value="Genomic_DNA"/>
</dbReference>
<feature type="compositionally biased region" description="Gly residues" evidence="1">
    <location>
        <begin position="17"/>
        <end position="27"/>
    </location>
</feature>
<name>A0AAU1I0K5_9ACTN</name>
<sequence>MAGLLAAAGCSADASGSGSGGGHGGGKATQKPSACSLLKPDDVRTAFGGVGDPFNSTRPDAIDGQRPWGCTWGNQASYASVAETDAERYRADIKAPGGDVIPQNIGEGDSFAVYPADDDEPMRFAFTVGSAYYRLTVVPARDGDYPRFQQSDIGTDLLRLLIPAMEGALT</sequence>
<evidence type="ECO:0000256" key="1">
    <source>
        <dbReference type="SAM" id="MobiDB-lite"/>
    </source>
</evidence>
<accession>A0AAU1I0K5</accession>
<evidence type="ECO:0008006" key="3">
    <source>
        <dbReference type="Google" id="ProtNLM"/>
    </source>
</evidence>
<gene>
    <name evidence="2" type="ORF">OG477_25650</name>
</gene>